<feature type="region of interest" description="Disordered" evidence="2">
    <location>
        <begin position="264"/>
        <end position="300"/>
    </location>
</feature>
<sequence>MMALCRIYNNSRIKRLLAELQMRKQEQKQRNRTAATAFPNGMHSTLLELDAVAQHQRKTRNQKHVTLAWEDPDVAERNEPDDEDVPLAVLFPKNLQNDDNRPMGLMEKLQLEENEPLSQRRARMRGGPFVGGARNSATPMPRASTVFLPDGNGNGNGNVNAEEANVRISKDFTNELLGQFGALSVDGSRPPSSEQAKDAAAPGSAEEPPEEETLGQRRRRLQAEKAAAAANAVTPTLVAKQRHSMASVLQAHPARNNGNNPYLTNPAGIRQQSHQPSFTATTQQQIRNNNNNNNNNNNRMPMNMNMNTTQGQQAAYNGKSTKYAMNLSSHANAGHGGSMGYGHPGYVVNGVGMGNGMQYSPMMGMNNLGTGMAYGNGYGYAYGYPDAHMAAAAGVAATQQGELGIIDPGQRDLIDRWRQSVRY</sequence>
<feature type="compositionally biased region" description="Polar residues" evidence="2">
    <location>
        <begin position="270"/>
        <end position="287"/>
    </location>
</feature>
<proteinExistence type="predicted"/>
<keyword evidence="1" id="KW-0175">Coiled coil</keyword>
<evidence type="ECO:0000313" key="3">
    <source>
        <dbReference type="EMBL" id="OAX78679.1"/>
    </source>
</evidence>
<feature type="region of interest" description="Disordered" evidence="2">
    <location>
        <begin position="182"/>
        <end position="222"/>
    </location>
</feature>
<dbReference type="Proteomes" id="UP000091918">
    <property type="component" value="Unassembled WGS sequence"/>
</dbReference>
<comment type="caution">
    <text evidence="3">The sequence shown here is derived from an EMBL/GenBank/DDBJ whole genome shotgun (WGS) entry which is preliminary data.</text>
</comment>
<gene>
    <name evidence="3" type="ORF">ACJ72_07010</name>
</gene>
<feature type="coiled-coil region" evidence="1">
    <location>
        <begin position="10"/>
        <end position="37"/>
    </location>
</feature>
<name>A0A1B7NPF5_9EURO</name>
<evidence type="ECO:0000256" key="1">
    <source>
        <dbReference type="SAM" id="Coils"/>
    </source>
</evidence>
<reference evidence="3 4" key="1">
    <citation type="submission" date="2015-07" db="EMBL/GenBank/DDBJ databases">
        <title>Emmonsia species relationships and genome sequence.</title>
        <authorList>
            <person name="Cuomo C.A."/>
            <person name="Schwartz I.S."/>
            <person name="Kenyon C."/>
            <person name="de Hoog G.S."/>
            <person name="Govender N.P."/>
            <person name="Botha A."/>
            <person name="Moreno L."/>
            <person name="de Vries M."/>
            <person name="Munoz J.F."/>
            <person name="Stielow J.B."/>
        </authorList>
    </citation>
    <scope>NUCLEOTIDE SEQUENCE [LARGE SCALE GENOMIC DNA]</scope>
    <source>
        <strain evidence="3 4">CBS 136260</strain>
    </source>
</reference>
<evidence type="ECO:0000313" key="4">
    <source>
        <dbReference type="Proteomes" id="UP000091918"/>
    </source>
</evidence>
<dbReference type="EMBL" id="LGUA01001374">
    <property type="protein sequence ID" value="OAX78679.1"/>
    <property type="molecule type" value="Genomic_DNA"/>
</dbReference>
<dbReference type="OrthoDB" id="5288142at2759"/>
<dbReference type="AlphaFoldDB" id="A0A1B7NPF5"/>
<feature type="compositionally biased region" description="Low complexity" evidence="2">
    <location>
        <begin position="288"/>
        <end position="300"/>
    </location>
</feature>
<evidence type="ECO:0000256" key="2">
    <source>
        <dbReference type="SAM" id="MobiDB-lite"/>
    </source>
</evidence>
<protein>
    <submittedName>
        <fullName evidence="3">Uncharacterized protein</fullName>
    </submittedName>
</protein>
<keyword evidence="4" id="KW-1185">Reference proteome</keyword>
<dbReference type="STRING" id="1658172.A0A1B7NPF5"/>
<organism evidence="3 4">
    <name type="scientific">Emergomyces africanus</name>
    <dbReference type="NCBI Taxonomy" id="1955775"/>
    <lineage>
        <taxon>Eukaryota</taxon>
        <taxon>Fungi</taxon>
        <taxon>Dikarya</taxon>
        <taxon>Ascomycota</taxon>
        <taxon>Pezizomycotina</taxon>
        <taxon>Eurotiomycetes</taxon>
        <taxon>Eurotiomycetidae</taxon>
        <taxon>Onygenales</taxon>
        <taxon>Ajellomycetaceae</taxon>
        <taxon>Emergomyces</taxon>
    </lineage>
</organism>
<accession>A0A1B7NPF5</accession>